<dbReference type="AlphaFoldDB" id="A0A6A6A9Z9"/>
<feature type="compositionally biased region" description="Basic and acidic residues" evidence="1">
    <location>
        <begin position="359"/>
        <end position="373"/>
    </location>
</feature>
<dbReference type="OrthoDB" id="3021074at2759"/>
<evidence type="ECO:0000256" key="1">
    <source>
        <dbReference type="SAM" id="MobiDB-lite"/>
    </source>
</evidence>
<keyword evidence="4" id="KW-1185">Reference proteome</keyword>
<dbReference type="Proteomes" id="UP000799771">
    <property type="component" value="Unassembled WGS sequence"/>
</dbReference>
<gene>
    <name evidence="3" type="ORF">P153DRAFT_342858</name>
</gene>
<keyword evidence="2" id="KW-1133">Transmembrane helix</keyword>
<organism evidence="3 4">
    <name type="scientific">Dothidotthia symphoricarpi CBS 119687</name>
    <dbReference type="NCBI Taxonomy" id="1392245"/>
    <lineage>
        <taxon>Eukaryota</taxon>
        <taxon>Fungi</taxon>
        <taxon>Dikarya</taxon>
        <taxon>Ascomycota</taxon>
        <taxon>Pezizomycotina</taxon>
        <taxon>Dothideomycetes</taxon>
        <taxon>Pleosporomycetidae</taxon>
        <taxon>Pleosporales</taxon>
        <taxon>Dothidotthiaceae</taxon>
        <taxon>Dothidotthia</taxon>
    </lineage>
</organism>
<feature type="transmembrane region" description="Helical" evidence="2">
    <location>
        <begin position="276"/>
        <end position="299"/>
    </location>
</feature>
<feature type="region of interest" description="Disordered" evidence="1">
    <location>
        <begin position="347"/>
        <end position="373"/>
    </location>
</feature>
<feature type="transmembrane region" description="Helical" evidence="2">
    <location>
        <begin position="131"/>
        <end position="152"/>
    </location>
</feature>
<evidence type="ECO:0000313" key="4">
    <source>
        <dbReference type="Proteomes" id="UP000799771"/>
    </source>
</evidence>
<dbReference type="RefSeq" id="XP_033522293.1">
    <property type="nucleotide sequence ID" value="XM_033665984.1"/>
</dbReference>
<feature type="transmembrane region" description="Helical" evidence="2">
    <location>
        <begin position="319"/>
        <end position="337"/>
    </location>
</feature>
<feature type="region of interest" description="Disordered" evidence="1">
    <location>
        <begin position="397"/>
        <end position="429"/>
    </location>
</feature>
<sequence>MPAIQALYDFSVQNITNTTSSAPNANYSLPVVCAWPTSGQYGPGSRVLYYVLVATCVFARKTDWLRDACLAAALVFPAVAAIHSLVLASVHVNGAVDLDIYGTFQFCSIAILAAPLTVRRSSTYFNDPGRNIIFLWTILILMGLLALCVEFYRVTPTDCKFDDAGSPIPRGAANFPYGNATCGMICSEEQTTSPMRGGAASNVYVIPVPDRLTFNAAMLLAAGFCIPAILSLIFTWDKILEINWKRRSEADELDEPIEGANVTVGEMRGINNMVRLFLSVVEVPVFGGAVLAILCIGEANFFSEQVMWQTEPMASVGQWAPIAGTVLAAVGSLYILWTSKGKPAEVMRDANSNSSRHCHSSDRNPSPHDTSDIQRFSERNAEGNALRLWSSSPNHLGLIPTITHPDNEQDQQENERRLEHGDGPSAGRHRVRRWFTSAADYLGQVAHDKLDVSDYNDRRAHRFPVVPGEEFRNPEIHRISSQFSQIREQRASIYAPSIASTSGIGDVPAPPGPGSPPIDASPGSSRPDTSPHRTPRRRDTLEVPVPAHIYHRT</sequence>
<accession>A0A6A6A9Z9</accession>
<keyword evidence="2" id="KW-0812">Transmembrane</keyword>
<feature type="region of interest" description="Disordered" evidence="1">
    <location>
        <begin position="499"/>
        <end position="553"/>
    </location>
</feature>
<evidence type="ECO:0000256" key="2">
    <source>
        <dbReference type="SAM" id="Phobius"/>
    </source>
</evidence>
<feature type="compositionally biased region" description="Basic and acidic residues" evidence="1">
    <location>
        <begin position="413"/>
        <end position="422"/>
    </location>
</feature>
<feature type="transmembrane region" description="Helical" evidence="2">
    <location>
        <begin position="100"/>
        <end position="119"/>
    </location>
</feature>
<dbReference type="EMBL" id="ML977509">
    <property type="protein sequence ID" value="KAF2127904.1"/>
    <property type="molecule type" value="Genomic_DNA"/>
</dbReference>
<proteinExistence type="predicted"/>
<feature type="transmembrane region" description="Helical" evidence="2">
    <location>
        <begin position="216"/>
        <end position="236"/>
    </location>
</feature>
<dbReference type="GeneID" id="54406416"/>
<keyword evidence="2" id="KW-0472">Membrane</keyword>
<reference evidence="3" key="1">
    <citation type="journal article" date="2020" name="Stud. Mycol.">
        <title>101 Dothideomycetes genomes: a test case for predicting lifestyles and emergence of pathogens.</title>
        <authorList>
            <person name="Haridas S."/>
            <person name="Albert R."/>
            <person name="Binder M."/>
            <person name="Bloem J."/>
            <person name="Labutti K."/>
            <person name="Salamov A."/>
            <person name="Andreopoulos B."/>
            <person name="Baker S."/>
            <person name="Barry K."/>
            <person name="Bills G."/>
            <person name="Bluhm B."/>
            <person name="Cannon C."/>
            <person name="Castanera R."/>
            <person name="Culley D."/>
            <person name="Daum C."/>
            <person name="Ezra D."/>
            <person name="Gonzalez J."/>
            <person name="Henrissat B."/>
            <person name="Kuo A."/>
            <person name="Liang C."/>
            <person name="Lipzen A."/>
            <person name="Lutzoni F."/>
            <person name="Magnuson J."/>
            <person name="Mondo S."/>
            <person name="Nolan M."/>
            <person name="Ohm R."/>
            <person name="Pangilinan J."/>
            <person name="Park H.-J."/>
            <person name="Ramirez L."/>
            <person name="Alfaro M."/>
            <person name="Sun H."/>
            <person name="Tritt A."/>
            <person name="Yoshinaga Y."/>
            <person name="Zwiers L.-H."/>
            <person name="Turgeon B."/>
            <person name="Goodwin S."/>
            <person name="Spatafora J."/>
            <person name="Crous P."/>
            <person name="Grigoriev I."/>
        </authorList>
    </citation>
    <scope>NUCLEOTIDE SEQUENCE</scope>
    <source>
        <strain evidence="3">CBS 119687</strain>
    </source>
</reference>
<evidence type="ECO:0000313" key="3">
    <source>
        <dbReference type="EMBL" id="KAF2127904.1"/>
    </source>
</evidence>
<feature type="transmembrane region" description="Helical" evidence="2">
    <location>
        <begin position="68"/>
        <end position="88"/>
    </location>
</feature>
<name>A0A6A6A9Z9_9PLEO</name>
<protein>
    <submittedName>
        <fullName evidence="3">Uncharacterized protein</fullName>
    </submittedName>
</protein>